<dbReference type="EMBL" id="CH480861">
    <property type="protein sequence ID" value="EDW52809.1"/>
    <property type="molecule type" value="Genomic_DNA"/>
</dbReference>
<evidence type="ECO:0000313" key="3">
    <source>
        <dbReference type="Proteomes" id="UP000001292"/>
    </source>
</evidence>
<proteinExistence type="predicted"/>
<protein>
    <submittedName>
        <fullName evidence="2">GM11690</fullName>
    </submittedName>
</protein>
<gene>
    <name evidence="2" type="primary">Dsec\GM11690</name>
    <name evidence="2" type="ORF">Dsec_GM11690</name>
</gene>
<name>B4IL12_DROSE</name>
<accession>B4IL12</accession>
<feature type="region of interest" description="Disordered" evidence="1">
    <location>
        <begin position="1"/>
        <end position="66"/>
    </location>
</feature>
<reference evidence="2 3" key="1">
    <citation type="journal article" date="2007" name="Nature">
        <title>Evolution of genes and genomes on the Drosophila phylogeny.</title>
        <authorList>
            <consortium name="Drosophila 12 Genomes Consortium"/>
            <person name="Clark A.G."/>
            <person name="Eisen M.B."/>
            <person name="Smith D.R."/>
            <person name="Bergman C.M."/>
            <person name="Oliver B."/>
            <person name="Markow T.A."/>
            <person name="Kaufman T.C."/>
            <person name="Kellis M."/>
            <person name="Gelbart W."/>
            <person name="Iyer V.N."/>
            <person name="Pollard D.A."/>
            <person name="Sackton T.B."/>
            <person name="Larracuente A.M."/>
            <person name="Singh N.D."/>
            <person name="Abad J.P."/>
            <person name="Abt D.N."/>
            <person name="Adryan B."/>
            <person name="Aguade M."/>
            <person name="Akashi H."/>
            <person name="Anderson W.W."/>
            <person name="Aquadro C.F."/>
            <person name="Ardell D.H."/>
            <person name="Arguello R."/>
            <person name="Artieri C.G."/>
            <person name="Barbash D.A."/>
            <person name="Barker D."/>
            <person name="Barsanti P."/>
            <person name="Batterham P."/>
            <person name="Batzoglou S."/>
            <person name="Begun D."/>
            <person name="Bhutkar A."/>
            <person name="Blanco E."/>
            <person name="Bosak S.A."/>
            <person name="Bradley R.K."/>
            <person name="Brand A.D."/>
            <person name="Brent M.R."/>
            <person name="Brooks A.N."/>
            <person name="Brown R.H."/>
            <person name="Butlin R.K."/>
            <person name="Caggese C."/>
            <person name="Calvi B.R."/>
            <person name="Bernardo de Carvalho A."/>
            <person name="Caspi A."/>
            <person name="Castrezana S."/>
            <person name="Celniker S.E."/>
            <person name="Chang J.L."/>
            <person name="Chapple C."/>
            <person name="Chatterji S."/>
            <person name="Chinwalla A."/>
            <person name="Civetta A."/>
            <person name="Clifton S.W."/>
            <person name="Comeron J.M."/>
            <person name="Costello J.C."/>
            <person name="Coyne J.A."/>
            <person name="Daub J."/>
            <person name="David R.G."/>
            <person name="Delcher A.L."/>
            <person name="Delehaunty K."/>
            <person name="Do C.B."/>
            <person name="Ebling H."/>
            <person name="Edwards K."/>
            <person name="Eickbush T."/>
            <person name="Evans J.D."/>
            <person name="Filipski A."/>
            <person name="Findeiss S."/>
            <person name="Freyhult E."/>
            <person name="Fulton L."/>
            <person name="Fulton R."/>
            <person name="Garcia A.C."/>
            <person name="Gardiner A."/>
            <person name="Garfield D.A."/>
            <person name="Garvin B.E."/>
            <person name="Gibson G."/>
            <person name="Gilbert D."/>
            <person name="Gnerre S."/>
            <person name="Godfrey J."/>
            <person name="Good R."/>
            <person name="Gotea V."/>
            <person name="Gravely B."/>
            <person name="Greenberg A.J."/>
            <person name="Griffiths-Jones S."/>
            <person name="Gross S."/>
            <person name="Guigo R."/>
            <person name="Gustafson E.A."/>
            <person name="Haerty W."/>
            <person name="Hahn M.W."/>
            <person name="Halligan D.L."/>
            <person name="Halpern A.L."/>
            <person name="Halter G.M."/>
            <person name="Han M.V."/>
            <person name="Heger A."/>
            <person name="Hillier L."/>
            <person name="Hinrichs A.S."/>
            <person name="Holmes I."/>
            <person name="Hoskins R.A."/>
            <person name="Hubisz M.J."/>
            <person name="Hultmark D."/>
            <person name="Huntley M.A."/>
            <person name="Jaffe D.B."/>
            <person name="Jagadeeshan S."/>
            <person name="Jeck W.R."/>
            <person name="Johnson J."/>
            <person name="Jones C.D."/>
            <person name="Jordan W.C."/>
            <person name="Karpen G.H."/>
            <person name="Kataoka E."/>
            <person name="Keightley P.D."/>
            <person name="Kheradpour P."/>
            <person name="Kirkness E.F."/>
            <person name="Koerich L.B."/>
            <person name="Kristiansen K."/>
            <person name="Kudrna D."/>
            <person name="Kulathinal R.J."/>
            <person name="Kumar S."/>
            <person name="Kwok R."/>
            <person name="Lander E."/>
            <person name="Langley C.H."/>
            <person name="Lapoint R."/>
            <person name="Lazzaro B.P."/>
            <person name="Lee S.J."/>
            <person name="Levesque L."/>
            <person name="Li R."/>
            <person name="Lin C.F."/>
            <person name="Lin M.F."/>
            <person name="Lindblad-Toh K."/>
            <person name="Llopart A."/>
            <person name="Long M."/>
            <person name="Low L."/>
            <person name="Lozovsky E."/>
            <person name="Lu J."/>
            <person name="Luo M."/>
            <person name="Machado C.A."/>
            <person name="Makalowski W."/>
            <person name="Marzo M."/>
            <person name="Matsuda M."/>
            <person name="Matzkin L."/>
            <person name="McAllister B."/>
            <person name="McBride C.S."/>
            <person name="McKernan B."/>
            <person name="McKernan K."/>
            <person name="Mendez-Lago M."/>
            <person name="Minx P."/>
            <person name="Mollenhauer M.U."/>
            <person name="Montooth K."/>
            <person name="Mount S.M."/>
            <person name="Mu X."/>
            <person name="Myers E."/>
            <person name="Negre B."/>
            <person name="Newfeld S."/>
            <person name="Nielsen R."/>
            <person name="Noor M.A."/>
            <person name="O'Grady P."/>
            <person name="Pachter L."/>
            <person name="Papaceit M."/>
            <person name="Parisi M.J."/>
            <person name="Parisi M."/>
            <person name="Parts L."/>
            <person name="Pedersen J.S."/>
            <person name="Pesole G."/>
            <person name="Phillippy A.M."/>
            <person name="Ponting C.P."/>
            <person name="Pop M."/>
            <person name="Porcelli D."/>
            <person name="Powell J.R."/>
            <person name="Prohaska S."/>
            <person name="Pruitt K."/>
            <person name="Puig M."/>
            <person name="Quesneville H."/>
            <person name="Ram K.R."/>
            <person name="Rand D."/>
            <person name="Rasmussen M.D."/>
            <person name="Reed L.K."/>
            <person name="Reenan R."/>
            <person name="Reily A."/>
            <person name="Remington K.A."/>
            <person name="Rieger T.T."/>
            <person name="Ritchie M.G."/>
            <person name="Robin C."/>
            <person name="Rogers Y.H."/>
            <person name="Rohde C."/>
            <person name="Rozas J."/>
            <person name="Rubenfield M.J."/>
            <person name="Ruiz A."/>
            <person name="Russo S."/>
            <person name="Salzberg S.L."/>
            <person name="Sanchez-Gracia A."/>
            <person name="Saranga D.J."/>
            <person name="Sato H."/>
            <person name="Schaeffer S.W."/>
            <person name="Schatz M.C."/>
            <person name="Schlenke T."/>
            <person name="Schwartz R."/>
            <person name="Segarra C."/>
            <person name="Singh R.S."/>
            <person name="Sirot L."/>
            <person name="Sirota M."/>
            <person name="Sisneros N.B."/>
            <person name="Smith C.D."/>
            <person name="Smith T.F."/>
            <person name="Spieth J."/>
            <person name="Stage D.E."/>
            <person name="Stark A."/>
            <person name="Stephan W."/>
            <person name="Strausberg R.L."/>
            <person name="Strempel S."/>
            <person name="Sturgill D."/>
            <person name="Sutton G."/>
            <person name="Sutton G.G."/>
            <person name="Tao W."/>
            <person name="Teichmann S."/>
            <person name="Tobari Y.N."/>
            <person name="Tomimura Y."/>
            <person name="Tsolas J.M."/>
            <person name="Valente V.L."/>
            <person name="Venter E."/>
            <person name="Venter J.C."/>
            <person name="Vicario S."/>
            <person name="Vieira F.G."/>
            <person name="Vilella A.J."/>
            <person name="Villasante A."/>
            <person name="Walenz B."/>
            <person name="Wang J."/>
            <person name="Wasserman M."/>
            <person name="Watts T."/>
            <person name="Wilson D."/>
            <person name="Wilson R.K."/>
            <person name="Wing R.A."/>
            <person name="Wolfner M.F."/>
            <person name="Wong A."/>
            <person name="Wong G.K."/>
            <person name="Wu C.I."/>
            <person name="Wu G."/>
            <person name="Yamamoto D."/>
            <person name="Yang H.P."/>
            <person name="Yang S.P."/>
            <person name="Yorke J.A."/>
            <person name="Yoshida K."/>
            <person name="Zdobnov E."/>
            <person name="Zhang P."/>
            <person name="Zhang Y."/>
            <person name="Zimin A.V."/>
            <person name="Baldwin J."/>
            <person name="Abdouelleil A."/>
            <person name="Abdulkadir J."/>
            <person name="Abebe A."/>
            <person name="Abera B."/>
            <person name="Abreu J."/>
            <person name="Acer S.C."/>
            <person name="Aftuck L."/>
            <person name="Alexander A."/>
            <person name="An P."/>
            <person name="Anderson E."/>
            <person name="Anderson S."/>
            <person name="Arachi H."/>
            <person name="Azer M."/>
            <person name="Bachantsang P."/>
            <person name="Barry A."/>
            <person name="Bayul T."/>
            <person name="Berlin A."/>
            <person name="Bessette D."/>
            <person name="Bloom T."/>
            <person name="Blye J."/>
            <person name="Boguslavskiy L."/>
            <person name="Bonnet C."/>
            <person name="Boukhgalter B."/>
            <person name="Bourzgui I."/>
            <person name="Brown A."/>
            <person name="Cahill P."/>
            <person name="Channer S."/>
            <person name="Cheshatsang Y."/>
            <person name="Chuda L."/>
            <person name="Citroen M."/>
            <person name="Collymore A."/>
            <person name="Cooke P."/>
            <person name="Costello M."/>
            <person name="D'Aco K."/>
            <person name="Daza R."/>
            <person name="De Haan G."/>
            <person name="DeGray S."/>
            <person name="DeMaso C."/>
            <person name="Dhargay N."/>
            <person name="Dooley K."/>
            <person name="Dooley E."/>
            <person name="Doricent M."/>
            <person name="Dorje P."/>
            <person name="Dorjee K."/>
            <person name="Dupes A."/>
            <person name="Elong R."/>
            <person name="Falk J."/>
            <person name="Farina A."/>
            <person name="Faro S."/>
            <person name="Ferguson D."/>
            <person name="Fisher S."/>
            <person name="Foley C.D."/>
            <person name="Franke A."/>
            <person name="Friedrich D."/>
            <person name="Gadbois L."/>
            <person name="Gearin G."/>
            <person name="Gearin C.R."/>
            <person name="Giannoukos G."/>
            <person name="Goode T."/>
            <person name="Graham J."/>
            <person name="Grandbois E."/>
            <person name="Grewal S."/>
            <person name="Gyaltsen K."/>
            <person name="Hafez N."/>
            <person name="Hagos B."/>
            <person name="Hall J."/>
            <person name="Henson C."/>
            <person name="Hollinger A."/>
            <person name="Honan T."/>
            <person name="Huard M.D."/>
            <person name="Hughes L."/>
            <person name="Hurhula B."/>
            <person name="Husby M.E."/>
            <person name="Kamat A."/>
            <person name="Kanga B."/>
            <person name="Kashin S."/>
            <person name="Khazanovich D."/>
            <person name="Kisner P."/>
            <person name="Lance K."/>
            <person name="Lara M."/>
            <person name="Lee W."/>
            <person name="Lennon N."/>
            <person name="Letendre F."/>
            <person name="LeVine R."/>
            <person name="Lipovsky A."/>
            <person name="Liu X."/>
            <person name="Liu J."/>
            <person name="Liu S."/>
            <person name="Lokyitsang T."/>
            <person name="Lokyitsang Y."/>
            <person name="Lubonja R."/>
            <person name="Lui A."/>
            <person name="MacDonald P."/>
            <person name="Magnisalis V."/>
            <person name="Maru K."/>
            <person name="Matthews C."/>
            <person name="McCusker W."/>
            <person name="McDonough S."/>
            <person name="Mehta T."/>
            <person name="Meldrim J."/>
            <person name="Meneus L."/>
            <person name="Mihai O."/>
            <person name="Mihalev A."/>
            <person name="Mihova T."/>
            <person name="Mittelman R."/>
            <person name="Mlenga V."/>
            <person name="Montmayeur A."/>
            <person name="Mulrain L."/>
            <person name="Navidi A."/>
            <person name="Naylor J."/>
            <person name="Negash T."/>
            <person name="Nguyen T."/>
            <person name="Nguyen N."/>
            <person name="Nicol R."/>
            <person name="Norbu C."/>
            <person name="Norbu N."/>
            <person name="Novod N."/>
            <person name="O'Neill B."/>
            <person name="Osman S."/>
            <person name="Markiewicz E."/>
            <person name="Oyono O.L."/>
            <person name="Patti C."/>
            <person name="Phunkhang P."/>
            <person name="Pierre F."/>
            <person name="Priest M."/>
            <person name="Raghuraman S."/>
            <person name="Rege F."/>
            <person name="Reyes R."/>
            <person name="Rise C."/>
            <person name="Rogov P."/>
            <person name="Ross K."/>
            <person name="Ryan E."/>
            <person name="Settipalli S."/>
            <person name="Shea T."/>
            <person name="Sherpa N."/>
            <person name="Shi L."/>
            <person name="Shih D."/>
            <person name="Sparrow T."/>
            <person name="Spaulding J."/>
            <person name="Stalker J."/>
            <person name="Stange-Thomann N."/>
            <person name="Stavropoulos S."/>
            <person name="Stone C."/>
            <person name="Strader C."/>
            <person name="Tesfaye S."/>
            <person name="Thomson T."/>
            <person name="Thoulutsang Y."/>
            <person name="Thoulutsang D."/>
            <person name="Topham K."/>
            <person name="Topping I."/>
            <person name="Tsamla T."/>
            <person name="Vassiliev H."/>
            <person name="Vo A."/>
            <person name="Wangchuk T."/>
            <person name="Wangdi T."/>
            <person name="Weiand M."/>
            <person name="Wilkinson J."/>
            <person name="Wilson A."/>
            <person name="Yadav S."/>
            <person name="Young G."/>
            <person name="Yu Q."/>
            <person name="Zembek L."/>
            <person name="Zhong D."/>
            <person name="Zimmer A."/>
            <person name="Zwirko Z."/>
            <person name="Jaffe D.B."/>
            <person name="Alvarez P."/>
            <person name="Brockman W."/>
            <person name="Butler J."/>
            <person name="Chin C."/>
            <person name="Gnerre S."/>
            <person name="Grabherr M."/>
            <person name="Kleber M."/>
            <person name="Mauceli E."/>
            <person name="MacCallum I."/>
        </authorList>
    </citation>
    <scope>NUCLEOTIDE SEQUENCE [LARGE SCALE GENOMIC DNA]</scope>
    <source>
        <strain evidence="3">Rob3c / Tucson 14021-0248.25</strain>
    </source>
</reference>
<sequence length="98" mass="10895">MDAPNPVSGLKQHTQAVKVSQWKMPREKRSIPSRLQVKTAEQITAQPAGIKSSVDPDTWTKAKTRKKARLSRRPYATIVEAKGKTYSDYISIVTSIVG</sequence>
<evidence type="ECO:0000313" key="2">
    <source>
        <dbReference type="EMBL" id="EDW52809.1"/>
    </source>
</evidence>
<dbReference type="AlphaFoldDB" id="B4IL12"/>
<organism evidence="3">
    <name type="scientific">Drosophila sechellia</name>
    <name type="common">Fruit fly</name>
    <dbReference type="NCBI Taxonomy" id="7238"/>
    <lineage>
        <taxon>Eukaryota</taxon>
        <taxon>Metazoa</taxon>
        <taxon>Ecdysozoa</taxon>
        <taxon>Arthropoda</taxon>
        <taxon>Hexapoda</taxon>
        <taxon>Insecta</taxon>
        <taxon>Pterygota</taxon>
        <taxon>Neoptera</taxon>
        <taxon>Endopterygota</taxon>
        <taxon>Diptera</taxon>
        <taxon>Brachycera</taxon>
        <taxon>Muscomorpha</taxon>
        <taxon>Ephydroidea</taxon>
        <taxon>Drosophilidae</taxon>
        <taxon>Drosophila</taxon>
        <taxon>Sophophora</taxon>
    </lineage>
</organism>
<evidence type="ECO:0000256" key="1">
    <source>
        <dbReference type="SAM" id="MobiDB-lite"/>
    </source>
</evidence>
<dbReference type="Proteomes" id="UP000001292">
    <property type="component" value="Unassembled WGS sequence"/>
</dbReference>
<keyword evidence="3" id="KW-1185">Reference proteome</keyword>
<dbReference type="HOGENOM" id="CLU_2335858_0_0_1"/>